<organism evidence="2 3">
    <name type="scientific">Conyzicola nivalis</name>
    <dbReference type="NCBI Taxonomy" id="1477021"/>
    <lineage>
        <taxon>Bacteria</taxon>
        <taxon>Bacillati</taxon>
        <taxon>Actinomycetota</taxon>
        <taxon>Actinomycetes</taxon>
        <taxon>Micrococcales</taxon>
        <taxon>Microbacteriaceae</taxon>
        <taxon>Conyzicola</taxon>
    </lineage>
</organism>
<proteinExistence type="predicted"/>
<dbReference type="RefSeq" id="WP_354025122.1">
    <property type="nucleotide sequence ID" value="NZ_JBEPSJ010000002.1"/>
</dbReference>
<reference evidence="2 3" key="1">
    <citation type="submission" date="2024-06" db="EMBL/GenBank/DDBJ databases">
        <title>Sorghum-associated microbial communities from plants grown in Nebraska, USA.</title>
        <authorList>
            <person name="Schachtman D."/>
        </authorList>
    </citation>
    <scope>NUCLEOTIDE SEQUENCE [LARGE SCALE GENOMIC DNA]</scope>
    <source>
        <strain evidence="2 3">2857</strain>
    </source>
</reference>
<evidence type="ECO:0000313" key="2">
    <source>
        <dbReference type="EMBL" id="MET4582973.1"/>
    </source>
</evidence>
<feature type="region of interest" description="Disordered" evidence="1">
    <location>
        <begin position="1"/>
        <end position="77"/>
    </location>
</feature>
<comment type="caution">
    <text evidence="2">The sequence shown here is derived from an EMBL/GenBank/DDBJ whole genome shotgun (WGS) entry which is preliminary data.</text>
</comment>
<feature type="compositionally biased region" description="Acidic residues" evidence="1">
    <location>
        <begin position="68"/>
        <end position="77"/>
    </location>
</feature>
<dbReference type="Proteomes" id="UP001549257">
    <property type="component" value="Unassembled WGS sequence"/>
</dbReference>
<name>A0ABV2QR74_9MICO</name>
<keyword evidence="3" id="KW-1185">Reference proteome</keyword>
<evidence type="ECO:0000256" key="1">
    <source>
        <dbReference type="SAM" id="MobiDB-lite"/>
    </source>
</evidence>
<sequence length="77" mass="8185">MSDPADEPMYEQLGDKGNPFTEGGNPDALIEGNRVGTAEDMESSEKPGYEGEAPNLPLADQGMRDGTPADDSEEDQP</sequence>
<protein>
    <submittedName>
        <fullName evidence="2">Uncharacterized protein</fullName>
    </submittedName>
</protein>
<dbReference type="EMBL" id="JBEPSJ010000002">
    <property type="protein sequence ID" value="MET4582973.1"/>
    <property type="molecule type" value="Genomic_DNA"/>
</dbReference>
<gene>
    <name evidence="2" type="ORF">ABIE21_002483</name>
</gene>
<evidence type="ECO:0000313" key="3">
    <source>
        <dbReference type="Proteomes" id="UP001549257"/>
    </source>
</evidence>
<accession>A0ABV2QR74</accession>